<evidence type="ECO:0000256" key="14">
    <source>
        <dbReference type="ARBA" id="ARBA00048329"/>
    </source>
</evidence>
<dbReference type="InterPro" id="IPR011009">
    <property type="entry name" value="Kinase-like_dom_sf"/>
</dbReference>
<feature type="binding site" evidence="16">
    <location>
        <begin position="174"/>
        <end position="182"/>
    </location>
    <ligand>
        <name>ATP</name>
        <dbReference type="ChEBI" id="CHEBI:30616"/>
    </ligand>
</feature>
<keyword evidence="7 15" id="KW-0808">Transferase</keyword>
<dbReference type="GeneTree" id="ENSGT00940000158216"/>
<evidence type="ECO:0000256" key="5">
    <source>
        <dbReference type="ARBA" id="ARBA00022490"/>
    </source>
</evidence>
<evidence type="ECO:0000256" key="3">
    <source>
        <dbReference type="ARBA" id="ARBA00006529"/>
    </source>
</evidence>
<dbReference type="Gene3D" id="1.10.510.10">
    <property type="entry name" value="Transferase(Phosphotransferase) domain 1"/>
    <property type="match status" value="1"/>
</dbReference>
<dbReference type="AlphaFoldDB" id="A0A7N9CDS9"/>
<evidence type="ECO:0000256" key="18">
    <source>
        <dbReference type="SAM" id="MobiDB-lite"/>
    </source>
</evidence>
<dbReference type="InterPro" id="IPR001245">
    <property type="entry name" value="Ser-Thr/Tyr_kinase_cat_dom"/>
</dbReference>
<reference evidence="20" key="3">
    <citation type="submission" date="2025-09" db="UniProtKB">
        <authorList>
            <consortium name="Ensembl"/>
        </authorList>
    </citation>
    <scope>IDENTIFICATION</scope>
</reference>
<dbReference type="Bgee" id="ENSMFAG00000043040">
    <property type="expression patterns" value="Expressed in pituitary gland and 13 other cell types or tissues"/>
</dbReference>
<dbReference type="PANTHER" id="PTHR44329:SF14">
    <property type="entry name" value="MITOGEN-ACTIVATED PROTEIN KINASE KINASE KINASE 13"/>
    <property type="match status" value="1"/>
</dbReference>
<comment type="similarity">
    <text evidence="3 15">Belongs to the protein kinase superfamily. STE Ser/Thr protein kinase family. MAP kinase kinase kinase subfamily.</text>
</comment>
<evidence type="ECO:0000256" key="7">
    <source>
        <dbReference type="ARBA" id="ARBA00022679"/>
    </source>
</evidence>
<dbReference type="FunFam" id="1.10.510.10:FF:000087">
    <property type="entry name" value="Mitogen-activated protein kinase kinase kinase 12"/>
    <property type="match status" value="1"/>
</dbReference>
<dbReference type="GO" id="GO:0004709">
    <property type="term" value="F:MAP kinase kinase kinase activity"/>
    <property type="evidence" value="ECO:0007669"/>
    <property type="project" value="UniProtKB-EC"/>
</dbReference>
<feature type="region of interest" description="Disordered" evidence="18">
    <location>
        <begin position="471"/>
        <end position="535"/>
    </location>
</feature>
<feature type="compositionally biased region" description="Polar residues" evidence="18">
    <location>
        <begin position="782"/>
        <end position="791"/>
    </location>
</feature>
<dbReference type="PROSITE" id="PS50011">
    <property type="entry name" value="PROTEIN_KINASE_DOM"/>
    <property type="match status" value="1"/>
</dbReference>
<evidence type="ECO:0000256" key="17">
    <source>
        <dbReference type="SAM" id="Coils"/>
    </source>
</evidence>
<evidence type="ECO:0000256" key="13">
    <source>
        <dbReference type="ARBA" id="ARBA00047559"/>
    </source>
</evidence>
<dbReference type="PIRSF" id="PIRSF038165">
    <property type="entry name" value="MAPKKK12_MAPKKK13"/>
    <property type="match status" value="1"/>
</dbReference>
<reference evidence="20" key="2">
    <citation type="submission" date="2025-08" db="UniProtKB">
        <authorList>
            <consortium name="Ensembl"/>
        </authorList>
    </citation>
    <scope>IDENTIFICATION</scope>
</reference>
<dbReference type="InterPro" id="IPR051681">
    <property type="entry name" value="Ser/Thr_Kinases-Pseudokinases"/>
</dbReference>
<dbReference type="InterPro" id="IPR017419">
    <property type="entry name" value="MAP3K12_MAP3K13"/>
</dbReference>
<keyword evidence="11 15" id="KW-0067">ATP-binding</keyword>
<dbReference type="Ensembl" id="ENSMFAT00000102199.1">
    <property type="protein sequence ID" value="ENSMFAP00000050429.1"/>
    <property type="gene ID" value="ENSMFAG00000043040.2"/>
</dbReference>
<dbReference type="GO" id="GO:0007254">
    <property type="term" value="P:JNK cascade"/>
    <property type="evidence" value="ECO:0007669"/>
    <property type="project" value="TreeGrafter"/>
</dbReference>
<keyword evidence="12" id="KW-0472">Membrane</keyword>
<feature type="binding site" evidence="16">
    <location>
        <position position="195"/>
    </location>
    <ligand>
        <name>ATP</name>
        <dbReference type="ChEBI" id="CHEBI:30616"/>
    </ligand>
</feature>
<feature type="compositionally biased region" description="Low complexity" evidence="18">
    <location>
        <begin position="503"/>
        <end position="517"/>
    </location>
</feature>
<evidence type="ECO:0000256" key="11">
    <source>
        <dbReference type="ARBA" id="ARBA00022840"/>
    </source>
</evidence>
<protein>
    <recommendedName>
        <fullName evidence="4 15">Mitogen-activated protein kinase kinase kinase</fullName>
        <ecNumber evidence="4 15">2.7.11.25</ecNumber>
    </recommendedName>
</protein>
<dbReference type="Pfam" id="PF07714">
    <property type="entry name" value="PK_Tyr_Ser-Thr"/>
    <property type="match status" value="1"/>
</dbReference>
<evidence type="ECO:0000259" key="19">
    <source>
        <dbReference type="PROSITE" id="PS50011"/>
    </source>
</evidence>
<proteinExistence type="inferred from homology"/>
<comment type="subcellular location">
    <subcellularLocation>
        <location evidence="2">Cytoplasm</location>
    </subcellularLocation>
    <subcellularLocation>
        <location evidence="1">Membrane</location>
        <topology evidence="1">Peripheral membrane protein</topology>
    </subcellularLocation>
</comment>
<accession>A0A7N9CDS9</accession>
<name>A0A7N9CDS9_MACFA</name>
<comment type="catalytic activity">
    <reaction evidence="13">
        <text>L-threonyl-[protein] + ATP = O-phospho-L-threonyl-[protein] + ADP + H(+)</text>
        <dbReference type="Rhea" id="RHEA:46608"/>
        <dbReference type="Rhea" id="RHEA-COMP:11060"/>
        <dbReference type="Rhea" id="RHEA-COMP:11605"/>
        <dbReference type="ChEBI" id="CHEBI:15378"/>
        <dbReference type="ChEBI" id="CHEBI:30013"/>
        <dbReference type="ChEBI" id="CHEBI:30616"/>
        <dbReference type="ChEBI" id="CHEBI:61977"/>
        <dbReference type="ChEBI" id="CHEBI:456216"/>
        <dbReference type="EC" id="2.7.11.25"/>
    </reaction>
</comment>
<evidence type="ECO:0000256" key="16">
    <source>
        <dbReference type="PIRSR" id="PIRSR038165-51"/>
    </source>
</evidence>
<feature type="region of interest" description="Disordered" evidence="18">
    <location>
        <begin position="1"/>
        <end position="22"/>
    </location>
</feature>
<organism evidence="20 21">
    <name type="scientific">Macaca fascicularis</name>
    <name type="common">Crab-eating macaque</name>
    <name type="synonym">Cynomolgus monkey</name>
    <dbReference type="NCBI Taxonomy" id="9541"/>
    <lineage>
        <taxon>Eukaryota</taxon>
        <taxon>Metazoa</taxon>
        <taxon>Chordata</taxon>
        <taxon>Craniata</taxon>
        <taxon>Vertebrata</taxon>
        <taxon>Euteleostomi</taxon>
        <taxon>Mammalia</taxon>
        <taxon>Eutheria</taxon>
        <taxon>Euarchontoglires</taxon>
        <taxon>Primates</taxon>
        <taxon>Haplorrhini</taxon>
        <taxon>Catarrhini</taxon>
        <taxon>Cercopithecidae</taxon>
        <taxon>Cercopithecinae</taxon>
        <taxon>Macaca</taxon>
    </lineage>
</organism>
<keyword evidence="17" id="KW-0175">Coiled coil</keyword>
<feature type="region of interest" description="Disordered" evidence="18">
    <location>
        <begin position="680"/>
        <end position="770"/>
    </location>
</feature>
<feature type="compositionally biased region" description="Polar residues" evidence="18">
    <location>
        <begin position="96"/>
        <end position="111"/>
    </location>
</feature>
<evidence type="ECO:0000256" key="8">
    <source>
        <dbReference type="ARBA" id="ARBA00022737"/>
    </source>
</evidence>
<feature type="compositionally biased region" description="Acidic residues" evidence="18">
    <location>
        <begin position="750"/>
        <end position="763"/>
    </location>
</feature>
<keyword evidence="21" id="KW-1185">Reference proteome</keyword>
<evidence type="ECO:0000256" key="1">
    <source>
        <dbReference type="ARBA" id="ARBA00004170"/>
    </source>
</evidence>
<evidence type="ECO:0000313" key="20">
    <source>
        <dbReference type="Ensembl" id="ENSMFAP00000050429.1"/>
    </source>
</evidence>
<evidence type="ECO:0000256" key="4">
    <source>
        <dbReference type="ARBA" id="ARBA00012406"/>
    </source>
</evidence>
<keyword evidence="5" id="KW-0963">Cytoplasm</keyword>
<feature type="region of interest" description="Disordered" evidence="18">
    <location>
        <begin position="782"/>
        <end position="808"/>
    </location>
</feature>
<evidence type="ECO:0000256" key="2">
    <source>
        <dbReference type="ARBA" id="ARBA00004496"/>
    </source>
</evidence>
<keyword evidence="8" id="KW-0677">Repeat</keyword>
<dbReference type="GO" id="GO:0016020">
    <property type="term" value="C:membrane"/>
    <property type="evidence" value="ECO:0007669"/>
    <property type="project" value="UniProtKB-SubCell"/>
</dbReference>
<evidence type="ECO:0000256" key="6">
    <source>
        <dbReference type="ARBA" id="ARBA00022527"/>
    </source>
</evidence>
<keyword evidence="9 15" id="KW-0547">Nucleotide-binding</keyword>
<dbReference type="SUPFAM" id="SSF56112">
    <property type="entry name" value="Protein kinase-like (PK-like)"/>
    <property type="match status" value="1"/>
</dbReference>
<comment type="catalytic activity">
    <reaction evidence="14">
        <text>L-seryl-[protein] + ATP = O-phospho-L-seryl-[protein] + ADP + H(+)</text>
        <dbReference type="Rhea" id="RHEA:17989"/>
        <dbReference type="Rhea" id="RHEA-COMP:9863"/>
        <dbReference type="Rhea" id="RHEA-COMP:11604"/>
        <dbReference type="ChEBI" id="CHEBI:15378"/>
        <dbReference type="ChEBI" id="CHEBI:29999"/>
        <dbReference type="ChEBI" id="CHEBI:30616"/>
        <dbReference type="ChEBI" id="CHEBI:83421"/>
        <dbReference type="ChEBI" id="CHEBI:456216"/>
        <dbReference type="EC" id="2.7.11.25"/>
    </reaction>
</comment>
<sequence>MANFQEHLSCSSSPHLPFSESKTFNGLQDELAAMGNHPSPKLLEDQQEKGMVRTELIESVNSPITTTVLTSVSEDSRDQFENSVLQLREHDESEMAVSQGNSNTMDGESTSGTEDIKIQFSRSGSGSGGFLEGLFGCLRPVWNIIGKAYSTDYKLQQQDTWEVPFEEISELQWLGSGAQGAVFLGKFRAEEVAIKKVREQNETDIKHLRKLKHPNIIAFNVLVTHTDAVKISDFGTSKELSDKSTKMSFAGTVAWMAPEVIRNEPVSEKVDIWSFGVVLWELLTGEIPYKDVDSSAIIWGVGSNSLHLPVPSTCPDGFKILMKQTWQSKPRNRPSFRQTLMHLDIASADVLATPQETYFKSQAEWREEVKKHFEKIKSEGTCIHRLDEELIRRRREELRHALDIREHYERKLERANNLYMELSAIMLQLEMREKELIKREQAVEKKYPGTYKRHPVRPIIHSNAMEKLMKRKGVPHKSGMQTKRPDLLRSEGIPSTEVAPTASPLSVSPKMSTSSSKSRYRSKPRHRRGNSRGSHSDFAAILKNQPAQENSPHPAYLHQAQSQYPSLHHHNSLQQQYQQPPPAMSQSHHPRLNMHGQDIATCANNLRYFGPAAALRSPLSNHAQRQLPGSSPDLISTAMAADCWRSSEPDKGQAGPWGCCQADPYDPCLQCRPEQYGSLDIPSAEPVGRSPDLSKSPAHNPLLENAQSSEKMEENEFSGCRSESSLGTSHLVTPPALPRKTRPLQKSGDDSSEEEEGEVDSEVEFPRRQRPHRCISSCQSYSTFSSENFSVSDGEEGNTSDHSNSPDELADKLEDRLAEKLDDLLSQTPEIPIDISSHSDGLSDKECAVRRVKTQMSLGKLCVEERGYENPMQFEESDCDSSDGECSDATVRTNKHYSSATW</sequence>
<keyword evidence="10 15" id="KW-0418">Kinase</keyword>
<evidence type="ECO:0000256" key="10">
    <source>
        <dbReference type="ARBA" id="ARBA00022777"/>
    </source>
</evidence>
<feature type="domain" description="Protein kinase" evidence="19">
    <location>
        <begin position="28"/>
        <end position="345"/>
    </location>
</feature>
<dbReference type="GO" id="GO:0005737">
    <property type="term" value="C:cytoplasm"/>
    <property type="evidence" value="ECO:0007669"/>
    <property type="project" value="UniProtKB-SubCell"/>
</dbReference>
<reference evidence="20 21" key="1">
    <citation type="submission" date="2013-03" db="EMBL/GenBank/DDBJ databases">
        <authorList>
            <person name="Warren W."/>
            <person name="Wilson R.K."/>
        </authorList>
    </citation>
    <scope>NUCLEOTIDE SEQUENCE</scope>
</reference>
<feature type="region of interest" description="Disordered" evidence="18">
    <location>
        <begin position="566"/>
        <end position="591"/>
    </location>
</feature>
<feature type="region of interest" description="Disordered" evidence="18">
    <location>
        <begin position="92"/>
        <end position="111"/>
    </location>
</feature>
<dbReference type="InterPro" id="IPR000719">
    <property type="entry name" value="Prot_kinase_dom"/>
</dbReference>
<keyword evidence="6 15" id="KW-0723">Serine/threonine-protein kinase</keyword>
<evidence type="ECO:0000256" key="9">
    <source>
        <dbReference type="ARBA" id="ARBA00022741"/>
    </source>
</evidence>
<feature type="coiled-coil region" evidence="17">
    <location>
        <begin position="398"/>
        <end position="432"/>
    </location>
</feature>
<dbReference type="Proteomes" id="UP000233100">
    <property type="component" value="Chromosome 2"/>
</dbReference>
<gene>
    <name evidence="20" type="primary">MAP3K13</name>
</gene>
<feature type="compositionally biased region" description="Polar residues" evidence="18">
    <location>
        <begin position="721"/>
        <end position="731"/>
    </location>
</feature>
<dbReference type="PANTHER" id="PTHR44329">
    <property type="entry name" value="SERINE/THREONINE-PROTEIN KINASE TNNI3K-RELATED"/>
    <property type="match status" value="1"/>
</dbReference>
<feature type="compositionally biased region" description="Basic residues" evidence="18">
    <location>
        <begin position="518"/>
        <end position="530"/>
    </location>
</feature>
<evidence type="ECO:0000256" key="12">
    <source>
        <dbReference type="ARBA" id="ARBA00023136"/>
    </source>
</evidence>
<evidence type="ECO:0000256" key="15">
    <source>
        <dbReference type="PIRNR" id="PIRNR038165"/>
    </source>
</evidence>
<dbReference type="GO" id="GO:0005524">
    <property type="term" value="F:ATP binding"/>
    <property type="evidence" value="ECO:0007669"/>
    <property type="project" value="UniProtKB-KW"/>
</dbReference>
<dbReference type="EC" id="2.7.11.25" evidence="4 15"/>
<evidence type="ECO:0000313" key="21">
    <source>
        <dbReference type="Proteomes" id="UP000233100"/>
    </source>
</evidence>